<dbReference type="EMBL" id="GGEC01083824">
    <property type="protein sequence ID" value="MBX64308.1"/>
    <property type="molecule type" value="Transcribed_RNA"/>
</dbReference>
<sequence length="66" mass="7566">MIGRCVLNEVCATGWKEQMLKMGSEYCPRGLEVGLFAFKGTWRLASAEANMWGWLQSEDKIKWPPE</sequence>
<dbReference type="AlphaFoldDB" id="A0A2P2QBC7"/>
<reference evidence="1" key="1">
    <citation type="submission" date="2018-02" db="EMBL/GenBank/DDBJ databases">
        <title>Rhizophora mucronata_Transcriptome.</title>
        <authorList>
            <person name="Meera S.P."/>
            <person name="Sreeshan A."/>
            <person name="Augustine A."/>
        </authorList>
    </citation>
    <scope>NUCLEOTIDE SEQUENCE</scope>
    <source>
        <tissue evidence="1">Leaf</tissue>
    </source>
</reference>
<accession>A0A2P2QBC7</accession>
<evidence type="ECO:0000313" key="1">
    <source>
        <dbReference type="EMBL" id="MBX64308.1"/>
    </source>
</evidence>
<name>A0A2P2QBC7_RHIMU</name>
<proteinExistence type="predicted"/>
<organism evidence="1">
    <name type="scientific">Rhizophora mucronata</name>
    <name type="common">Asiatic mangrove</name>
    <dbReference type="NCBI Taxonomy" id="61149"/>
    <lineage>
        <taxon>Eukaryota</taxon>
        <taxon>Viridiplantae</taxon>
        <taxon>Streptophyta</taxon>
        <taxon>Embryophyta</taxon>
        <taxon>Tracheophyta</taxon>
        <taxon>Spermatophyta</taxon>
        <taxon>Magnoliopsida</taxon>
        <taxon>eudicotyledons</taxon>
        <taxon>Gunneridae</taxon>
        <taxon>Pentapetalae</taxon>
        <taxon>rosids</taxon>
        <taxon>fabids</taxon>
        <taxon>Malpighiales</taxon>
        <taxon>Rhizophoraceae</taxon>
        <taxon>Rhizophora</taxon>
    </lineage>
</organism>
<protein>
    <submittedName>
        <fullName evidence="1">Uncharacterized protein</fullName>
    </submittedName>
</protein>